<dbReference type="AlphaFoldDB" id="A0A8X6J8A8"/>
<evidence type="ECO:0000313" key="2">
    <source>
        <dbReference type="EMBL" id="GFS45390.1"/>
    </source>
</evidence>
<sequence>MRLQYYRQVKFFNLSGMRGRHKESFPSNTPNNNRASLLYANKNITGTGHRRILTIKFTLMILSGDGDSGEFISSPPLTRGSSDIPFHTLRPLYLARRRSGPPIGQPGGFGAGPWCQRRK</sequence>
<protein>
    <submittedName>
        <fullName evidence="2">Uncharacterized protein</fullName>
    </submittedName>
</protein>
<proteinExistence type="predicted"/>
<keyword evidence="3" id="KW-1185">Reference proteome</keyword>
<comment type="caution">
    <text evidence="2">The sequence shown here is derived from an EMBL/GenBank/DDBJ whole genome shotgun (WGS) entry which is preliminary data.</text>
</comment>
<dbReference type="Proteomes" id="UP000887013">
    <property type="component" value="Unassembled WGS sequence"/>
</dbReference>
<reference evidence="2" key="1">
    <citation type="submission" date="2020-08" db="EMBL/GenBank/DDBJ databases">
        <title>Multicomponent nature underlies the extraordinary mechanical properties of spider dragline silk.</title>
        <authorList>
            <person name="Kono N."/>
            <person name="Nakamura H."/>
            <person name="Mori M."/>
            <person name="Yoshida Y."/>
            <person name="Ohtoshi R."/>
            <person name="Malay A.D."/>
            <person name="Moran D.A.P."/>
            <person name="Tomita M."/>
            <person name="Numata K."/>
            <person name="Arakawa K."/>
        </authorList>
    </citation>
    <scope>NUCLEOTIDE SEQUENCE</scope>
</reference>
<name>A0A8X6J8A8_NEPPI</name>
<organism evidence="2 3">
    <name type="scientific">Nephila pilipes</name>
    <name type="common">Giant wood spider</name>
    <name type="synonym">Nephila maculata</name>
    <dbReference type="NCBI Taxonomy" id="299642"/>
    <lineage>
        <taxon>Eukaryota</taxon>
        <taxon>Metazoa</taxon>
        <taxon>Ecdysozoa</taxon>
        <taxon>Arthropoda</taxon>
        <taxon>Chelicerata</taxon>
        <taxon>Arachnida</taxon>
        <taxon>Araneae</taxon>
        <taxon>Araneomorphae</taxon>
        <taxon>Entelegynae</taxon>
        <taxon>Araneoidea</taxon>
        <taxon>Nephilidae</taxon>
        <taxon>Nephila</taxon>
    </lineage>
</organism>
<feature type="region of interest" description="Disordered" evidence="1">
    <location>
        <begin position="97"/>
        <end position="119"/>
    </location>
</feature>
<dbReference type="EMBL" id="BMAW01044556">
    <property type="protein sequence ID" value="GFS45390.1"/>
    <property type="molecule type" value="Genomic_DNA"/>
</dbReference>
<evidence type="ECO:0000313" key="3">
    <source>
        <dbReference type="Proteomes" id="UP000887013"/>
    </source>
</evidence>
<evidence type="ECO:0000256" key="1">
    <source>
        <dbReference type="SAM" id="MobiDB-lite"/>
    </source>
</evidence>
<gene>
    <name evidence="2" type="ORF">NPIL_685821</name>
</gene>
<accession>A0A8X6J8A8</accession>